<feature type="domain" description="Histidine kinase" evidence="11">
    <location>
        <begin position="250"/>
        <end position="464"/>
    </location>
</feature>
<dbReference type="Pfam" id="PF00512">
    <property type="entry name" value="HisKA"/>
    <property type="match status" value="1"/>
</dbReference>
<organism evidence="12 13">
    <name type="scientific">Chitiniphilus shinanonensis</name>
    <dbReference type="NCBI Taxonomy" id="553088"/>
    <lineage>
        <taxon>Bacteria</taxon>
        <taxon>Pseudomonadati</taxon>
        <taxon>Pseudomonadota</taxon>
        <taxon>Betaproteobacteria</taxon>
        <taxon>Neisseriales</taxon>
        <taxon>Chitinibacteraceae</taxon>
        <taxon>Chitiniphilus</taxon>
    </lineage>
</organism>
<evidence type="ECO:0000256" key="2">
    <source>
        <dbReference type="ARBA" id="ARBA00004370"/>
    </source>
</evidence>
<dbReference type="Gene3D" id="1.10.287.130">
    <property type="match status" value="1"/>
</dbReference>
<gene>
    <name evidence="12" type="ORF">GCM10007860_03000</name>
</gene>
<reference evidence="13" key="1">
    <citation type="journal article" date="2019" name="Int. J. Syst. Evol. Microbiol.">
        <title>The Global Catalogue of Microorganisms (GCM) 10K type strain sequencing project: providing services to taxonomists for standard genome sequencing and annotation.</title>
        <authorList>
            <consortium name="The Broad Institute Genomics Platform"/>
            <consortium name="The Broad Institute Genome Sequencing Center for Infectious Disease"/>
            <person name="Wu L."/>
            <person name="Ma J."/>
        </authorList>
    </citation>
    <scope>NUCLEOTIDE SEQUENCE [LARGE SCALE GENOMIC DNA]</scope>
    <source>
        <strain evidence="13">NBRC 104970</strain>
    </source>
</reference>
<dbReference type="SUPFAM" id="SSF55874">
    <property type="entry name" value="ATPase domain of HSP90 chaperone/DNA topoisomerase II/histidine kinase"/>
    <property type="match status" value="1"/>
</dbReference>
<keyword evidence="7 12" id="KW-0418">Kinase</keyword>
<dbReference type="CDD" id="cd00082">
    <property type="entry name" value="HisKA"/>
    <property type="match status" value="1"/>
</dbReference>
<comment type="catalytic activity">
    <reaction evidence="1">
        <text>ATP + protein L-histidine = ADP + protein N-phospho-L-histidine.</text>
        <dbReference type="EC" id="2.7.13.3"/>
    </reaction>
</comment>
<evidence type="ECO:0000256" key="9">
    <source>
        <dbReference type="ARBA" id="ARBA00023136"/>
    </source>
</evidence>
<dbReference type="EMBL" id="BSOZ01000002">
    <property type="protein sequence ID" value="GLS03157.1"/>
    <property type="molecule type" value="Genomic_DNA"/>
</dbReference>
<dbReference type="GO" id="GO:0016301">
    <property type="term" value="F:kinase activity"/>
    <property type="evidence" value="ECO:0007669"/>
    <property type="project" value="UniProtKB-KW"/>
</dbReference>
<feature type="transmembrane region" description="Helical" evidence="10">
    <location>
        <begin position="12"/>
        <end position="35"/>
    </location>
</feature>
<keyword evidence="6 10" id="KW-0812">Transmembrane</keyword>
<dbReference type="InterPro" id="IPR036890">
    <property type="entry name" value="HATPase_C_sf"/>
</dbReference>
<dbReference type="InterPro" id="IPR003594">
    <property type="entry name" value="HATPase_dom"/>
</dbReference>
<dbReference type="SMART" id="SM00388">
    <property type="entry name" value="HisKA"/>
    <property type="match status" value="1"/>
</dbReference>
<dbReference type="EC" id="2.7.13.3" evidence="3"/>
<keyword evidence="8 10" id="KW-1133">Transmembrane helix</keyword>
<evidence type="ECO:0000259" key="11">
    <source>
        <dbReference type="PROSITE" id="PS50109"/>
    </source>
</evidence>
<dbReference type="SMART" id="SM00387">
    <property type="entry name" value="HATPase_c"/>
    <property type="match status" value="1"/>
</dbReference>
<dbReference type="PANTHER" id="PTHR45436">
    <property type="entry name" value="SENSOR HISTIDINE KINASE YKOH"/>
    <property type="match status" value="1"/>
</dbReference>
<dbReference type="InterPro" id="IPR004358">
    <property type="entry name" value="Sig_transdc_His_kin-like_C"/>
</dbReference>
<evidence type="ECO:0000313" key="12">
    <source>
        <dbReference type="EMBL" id="GLS03157.1"/>
    </source>
</evidence>
<evidence type="ECO:0000256" key="10">
    <source>
        <dbReference type="SAM" id="Phobius"/>
    </source>
</evidence>
<keyword evidence="9 10" id="KW-0472">Membrane</keyword>
<dbReference type="Pfam" id="PF02518">
    <property type="entry name" value="HATPase_c"/>
    <property type="match status" value="1"/>
</dbReference>
<keyword evidence="13" id="KW-1185">Reference proteome</keyword>
<dbReference type="InterPro" id="IPR036097">
    <property type="entry name" value="HisK_dim/P_sf"/>
</dbReference>
<feature type="transmembrane region" description="Helical" evidence="10">
    <location>
        <begin position="166"/>
        <end position="190"/>
    </location>
</feature>
<evidence type="ECO:0000256" key="4">
    <source>
        <dbReference type="ARBA" id="ARBA00022553"/>
    </source>
</evidence>
<dbReference type="Gene3D" id="3.30.565.10">
    <property type="entry name" value="Histidine kinase-like ATPase, C-terminal domain"/>
    <property type="match status" value="1"/>
</dbReference>
<evidence type="ECO:0000256" key="7">
    <source>
        <dbReference type="ARBA" id="ARBA00022777"/>
    </source>
</evidence>
<comment type="caution">
    <text evidence="12">The sequence shown here is derived from an EMBL/GenBank/DDBJ whole genome shotgun (WGS) entry which is preliminary data.</text>
</comment>
<proteinExistence type="predicted"/>
<sequence>MLRGKFSLRRQLLVWLLIPQVILWVTGAILCYNVATHYATRVLDDSLQETGRALARQVREEGGQLELGLRHSSALMLDRSEQKLYYSVSAIPGGLIAGNHPLSPPPPPPTLAEARTYFGDVTGQQGALRVASMYFPLPDSEGASLRWLLVQVAKGLQAHNRLSHEILVATALPLGLLILVMSICVHWGIVRGLKPLTGLKSLMEHRDPQDLAPLELGNAPEEVHALTHALNHLLSTTNENIARQRRFIADAAHQLRTPLAGLKSQTELAMRETTPEGLRDRLNMVHASATRSIHLVNQLLTLARSEPANQTGMPQVRVDLAKLVRELTAEAVPRALAAGMDLGCDSPLLEAPIHGNSALLRELFVNLVENAIKYIPRGGNITVRLNREGALYVVEVEDDGPGIPDEQKPRIFERFYRVNQNDGNGCGLGMAIVKEIAERHHGSVALNDAKPHGLIVRVTLPASEDDPALKAEDA</sequence>
<evidence type="ECO:0000256" key="1">
    <source>
        <dbReference type="ARBA" id="ARBA00000085"/>
    </source>
</evidence>
<dbReference type="PROSITE" id="PS50109">
    <property type="entry name" value="HIS_KIN"/>
    <property type="match status" value="1"/>
</dbReference>
<comment type="subcellular location">
    <subcellularLocation>
        <location evidence="2">Membrane</location>
    </subcellularLocation>
</comment>
<dbReference type="Pfam" id="PF08521">
    <property type="entry name" value="2CSK_N"/>
    <property type="match status" value="1"/>
</dbReference>
<keyword evidence="5" id="KW-0808">Transferase</keyword>
<protein>
    <recommendedName>
        <fullName evidence="3">histidine kinase</fullName>
        <ecNumber evidence="3">2.7.13.3</ecNumber>
    </recommendedName>
</protein>
<dbReference type="RefSeq" id="WP_040431050.1">
    <property type="nucleotide sequence ID" value="NZ_BSOZ01000002.1"/>
</dbReference>
<evidence type="ECO:0000256" key="3">
    <source>
        <dbReference type="ARBA" id="ARBA00012438"/>
    </source>
</evidence>
<evidence type="ECO:0000256" key="8">
    <source>
        <dbReference type="ARBA" id="ARBA00022989"/>
    </source>
</evidence>
<name>A0ABQ6BSF1_9NEIS</name>
<dbReference type="InterPro" id="IPR003661">
    <property type="entry name" value="HisK_dim/P_dom"/>
</dbReference>
<dbReference type="InterPro" id="IPR050428">
    <property type="entry name" value="TCS_sensor_his_kinase"/>
</dbReference>
<evidence type="ECO:0000256" key="5">
    <source>
        <dbReference type="ARBA" id="ARBA00022679"/>
    </source>
</evidence>
<dbReference type="CDD" id="cd00075">
    <property type="entry name" value="HATPase"/>
    <property type="match status" value="1"/>
</dbReference>
<dbReference type="SUPFAM" id="SSF47384">
    <property type="entry name" value="Homodimeric domain of signal transducing histidine kinase"/>
    <property type="match status" value="1"/>
</dbReference>
<dbReference type="InterPro" id="IPR013727">
    <property type="entry name" value="2CSK_N"/>
</dbReference>
<dbReference type="PANTHER" id="PTHR45436:SF1">
    <property type="entry name" value="SENSOR PROTEIN QSEC"/>
    <property type="match status" value="1"/>
</dbReference>
<keyword evidence="4" id="KW-0597">Phosphoprotein</keyword>
<dbReference type="Proteomes" id="UP001156836">
    <property type="component" value="Unassembled WGS sequence"/>
</dbReference>
<evidence type="ECO:0000313" key="13">
    <source>
        <dbReference type="Proteomes" id="UP001156836"/>
    </source>
</evidence>
<dbReference type="InterPro" id="IPR005467">
    <property type="entry name" value="His_kinase_dom"/>
</dbReference>
<accession>A0ABQ6BSF1</accession>
<dbReference type="PRINTS" id="PR00344">
    <property type="entry name" value="BCTRLSENSOR"/>
</dbReference>
<evidence type="ECO:0000256" key="6">
    <source>
        <dbReference type="ARBA" id="ARBA00022692"/>
    </source>
</evidence>